<evidence type="ECO:0000256" key="3">
    <source>
        <dbReference type="ARBA" id="ARBA00022448"/>
    </source>
</evidence>
<keyword evidence="4" id="KW-1003">Cell membrane</keyword>
<evidence type="ECO:0000256" key="2">
    <source>
        <dbReference type="ARBA" id="ARBA00006513"/>
    </source>
</evidence>
<keyword evidence="5" id="KW-0812">Transmembrane</keyword>
<evidence type="ECO:0000313" key="13">
    <source>
        <dbReference type="Proteomes" id="UP000285301"/>
    </source>
</evidence>
<comment type="subcellular location">
    <subcellularLocation>
        <location evidence="1">Cell membrane</location>
        <topology evidence="1">Multi-pass membrane protein</topology>
    </subcellularLocation>
</comment>
<name>A0A443R3Q9_9ACAR</name>
<keyword evidence="3" id="KW-0813">Transport</keyword>
<dbReference type="Pfam" id="PF03189">
    <property type="entry name" value="Otopetrin"/>
    <property type="match status" value="1"/>
</dbReference>
<proteinExistence type="inferred from homology"/>
<dbReference type="AlphaFoldDB" id="A0A443R3Q9"/>
<keyword evidence="9" id="KW-0472">Membrane</keyword>
<dbReference type="OrthoDB" id="6429739at2759"/>
<comment type="caution">
    <text evidence="12">The sequence shown here is derived from an EMBL/GenBank/DDBJ whole genome shotgun (WGS) entry which is preliminary data.</text>
</comment>
<evidence type="ECO:0000256" key="9">
    <source>
        <dbReference type="ARBA" id="ARBA00023136"/>
    </source>
</evidence>
<evidence type="ECO:0000256" key="7">
    <source>
        <dbReference type="ARBA" id="ARBA00022989"/>
    </source>
</evidence>
<organism evidence="12 13">
    <name type="scientific">Dinothrombium tinctorium</name>
    <dbReference type="NCBI Taxonomy" id="1965070"/>
    <lineage>
        <taxon>Eukaryota</taxon>
        <taxon>Metazoa</taxon>
        <taxon>Ecdysozoa</taxon>
        <taxon>Arthropoda</taxon>
        <taxon>Chelicerata</taxon>
        <taxon>Arachnida</taxon>
        <taxon>Acari</taxon>
        <taxon>Acariformes</taxon>
        <taxon>Trombidiformes</taxon>
        <taxon>Prostigmata</taxon>
        <taxon>Anystina</taxon>
        <taxon>Parasitengona</taxon>
        <taxon>Trombidioidea</taxon>
        <taxon>Trombidiidae</taxon>
        <taxon>Dinothrombium</taxon>
    </lineage>
</organism>
<evidence type="ECO:0000256" key="5">
    <source>
        <dbReference type="ARBA" id="ARBA00022692"/>
    </source>
</evidence>
<feature type="region of interest" description="Disordered" evidence="11">
    <location>
        <begin position="1"/>
        <end position="20"/>
    </location>
</feature>
<evidence type="ECO:0000313" key="12">
    <source>
        <dbReference type="EMBL" id="RWS09900.1"/>
    </source>
</evidence>
<feature type="compositionally biased region" description="Polar residues" evidence="11">
    <location>
        <begin position="1"/>
        <end position="11"/>
    </location>
</feature>
<evidence type="ECO:0000256" key="4">
    <source>
        <dbReference type="ARBA" id="ARBA00022475"/>
    </source>
</evidence>
<dbReference type="Proteomes" id="UP000285301">
    <property type="component" value="Unassembled WGS sequence"/>
</dbReference>
<evidence type="ECO:0000256" key="8">
    <source>
        <dbReference type="ARBA" id="ARBA00023065"/>
    </source>
</evidence>
<evidence type="ECO:0000256" key="10">
    <source>
        <dbReference type="ARBA" id="ARBA00023303"/>
    </source>
</evidence>
<evidence type="ECO:0000256" key="6">
    <source>
        <dbReference type="ARBA" id="ARBA00022781"/>
    </source>
</evidence>
<protein>
    <submittedName>
        <fullName evidence="12">Uncharacterized protein</fullName>
    </submittedName>
</protein>
<gene>
    <name evidence="12" type="ORF">B4U79_05452</name>
</gene>
<accession>A0A443R3Q9</accession>
<sequence length="87" mass="9607">MTDTNSNISPQPQTPDVEMGLLKNRPNLLNNGCSQLEISPKKDENKKFARIGALGFGLGTMIYNGMEFGTYFEIPYSSPCYSLLLGK</sequence>
<dbReference type="InterPro" id="IPR004878">
    <property type="entry name" value="Otopetrin"/>
</dbReference>
<keyword evidence="6" id="KW-0375">Hydrogen ion transport</keyword>
<reference evidence="12 13" key="1">
    <citation type="journal article" date="2018" name="Gigascience">
        <title>Genomes of trombidid mites reveal novel predicted allergens and laterally-transferred genes associated with secondary metabolism.</title>
        <authorList>
            <person name="Dong X."/>
            <person name="Chaisiri K."/>
            <person name="Xia D."/>
            <person name="Armstrong S.D."/>
            <person name="Fang Y."/>
            <person name="Donnelly M.J."/>
            <person name="Kadowaki T."/>
            <person name="McGarry J.W."/>
            <person name="Darby A.C."/>
            <person name="Makepeace B.L."/>
        </authorList>
    </citation>
    <scope>NUCLEOTIDE SEQUENCE [LARGE SCALE GENOMIC DNA]</scope>
    <source>
        <strain evidence="12">UoL-WK</strain>
    </source>
</reference>
<dbReference type="STRING" id="1965070.A0A443R3Q9"/>
<keyword evidence="8" id="KW-0406">Ion transport</keyword>
<dbReference type="GO" id="GO:0015252">
    <property type="term" value="F:proton channel activity"/>
    <property type="evidence" value="ECO:0007669"/>
    <property type="project" value="InterPro"/>
</dbReference>
<dbReference type="EMBL" id="NCKU01002299">
    <property type="protein sequence ID" value="RWS09900.1"/>
    <property type="molecule type" value="Genomic_DNA"/>
</dbReference>
<comment type="similarity">
    <text evidence="2">Belongs to the otopetrin family.</text>
</comment>
<keyword evidence="10" id="KW-0407">Ion channel</keyword>
<evidence type="ECO:0000256" key="1">
    <source>
        <dbReference type="ARBA" id="ARBA00004651"/>
    </source>
</evidence>
<evidence type="ECO:0000256" key="11">
    <source>
        <dbReference type="SAM" id="MobiDB-lite"/>
    </source>
</evidence>
<keyword evidence="13" id="KW-1185">Reference proteome</keyword>
<keyword evidence="7" id="KW-1133">Transmembrane helix</keyword>
<dbReference type="GO" id="GO:0005886">
    <property type="term" value="C:plasma membrane"/>
    <property type="evidence" value="ECO:0007669"/>
    <property type="project" value="UniProtKB-SubCell"/>
</dbReference>